<name>A0A9D1KIC1_9BACT</name>
<protein>
    <submittedName>
        <fullName evidence="2">DUF4296 domain-containing protein</fullName>
    </submittedName>
</protein>
<dbReference type="PROSITE" id="PS51257">
    <property type="entry name" value="PROKAR_LIPOPROTEIN"/>
    <property type="match status" value="1"/>
</dbReference>
<evidence type="ECO:0000313" key="3">
    <source>
        <dbReference type="Proteomes" id="UP000886881"/>
    </source>
</evidence>
<evidence type="ECO:0000259" key="1">
    <source>
        <dbReference type="Pfam" id="PF14129"/>
    </source>
</evidence>
<reference evidence="2" key="1">
    <citation type="submission" date="2020-10" db="EMBL/GenBank/DDBJ databases">
        <authorList>
            <person name="Gilroy R."/>
        </authorList>
    </citation>
    <scope>NUCLEOTIDE SEQUENCE</scope>
    <source>
        <strain evidence="2">ChiHecec2B26-709</strain>
    </source>
</reference>
<feature type="domain" description="DUF4296" evidence="1">
    <location>
        <begin position="24"/>
        <end position="102"/>
    </location>
</feature>
<reference evidence="2" key="2">
    <citation type="journal article" date="2021" name="PeerJ">
        <title>Extensive microbial diversity within the chicken gut microbiome revealed by metagenomics and culture.</title>
        <authorList>
            <person name="Gilroy R."/>
            <person name="Ravi A."/>
            <person name="Getino M."/>
            <person name="Pursley I."/>
            <person name="Horton D.L."/>
            <person name="Alikhan N.F."/>
            <person name="Baker D."/>
            <person name="Gharbi K."/>
            <person name="Hall N."/>
            <person name="Watson M."/>
            <person name="Adriaenssens E.M."/>
            <person name="Foster-Nyarko E."/>
            <person name="Jarju S."/>
            <person name="Secka A."/>
            <person name="Antonio M."/>
            <person name="Oren A."/>
            <person name="Chaudhuri R.R."/>
            <person name="La Ragione R."/>
            <person name="Hildebrand F."/>
            <person name="Pallen M.J."/>
        </authorList>
    </citation>
    <scope>NUCLEOTIDE SEQUENCE</scope>
    <source>
        <strain evidence="2">ChiHecec2B26-709</strain>
    </source>
</reference>
<dbReference type="AlphaFoldDB" id="A0A9D1KIC1"/>
<dbReference type="Pfam" id="PF14129">
    <property type="entry name" value="DUF4296"/>
    <property type="match status" value="1"/>
</dbReference>
<sequence length="169" mass="19806">MPCRFGHILLVLAAALLTGCGRPKVIPEDELVSLYVDMFIADQWLRDHPDEKKVADTTLFFDPLFREHGYTFEDYDRSVSYYVARPDRFSDITTRVADELKRMYAEMQEEEGRRDEGDSVYEAVDFRADSLWTDGLSIWPRKSRDTLARENFVELKEMPLSMKTRHKAK</sequence>
<comment type="caution">
    <text evidence="2">The sequence shown here is derived from an EMBL/GenBank/DDBJ whole genome shotgun (WGS) entry which is preliminary data.</text>
</comment>
<evidence type="ECO:0000313" key="2">
    <source>
        <dbReference type="EMBL" id="HIT47842.1"/>
    </source>
</evidence>
<proteinExistence type="predicted"/>
<gene>
    <name evidence="2" type="ORF">IAC35_08335</name>
</gene>
<dbReference type="Proteomes" id="UP000886881">
    <property type="component" value="Unassembled WGS sequence"/>
</dbReference>
<dbReference type="EMBL" id="DVLC01000148">
    <property type="protein sequence ID" value="HIT47842.1"/>
    <property type="molecule type" value="Genomic_DNA"/>
</dbReference>
<organism evidence="2 3">
    <name type="scientific">Candidatus Cryptobacteroides merdipullorum</name>
    <dbReference type="NCBI Taxonomy" id="2840771"/>
    <lineage>
        <taxon>Bacteria</taxon>
        <taxon>Pseudomonadati</taxon>
        <taxon>Bacteroidota</taxon>
        <taxon>Bacteroidia</taxon>
        <taxon>Bacteroidales</taxon>
        <taxon>Candidatus Cryptobacteroides</taxon>
    </lineage>
</organism>
<accession>A0A9D1KIC1</accession>
<dbReference type="InterPro" id="IPR025381">
    <property type="entry name" value="DUF4296"/>
</dbReference>